<reference evidence="8 9" key="1">
    <citation type="submission" date="2018-11" db="EMBL/GenBank/DDBJ databases">
        <authorList>
            <person name="Kleinhagauer T."/>
            <person name="Glaeser S.P."/>
            <person name="Spergser J."/>
            <person name="Ruckert C."/>
            <person name="Kaempfer P."/>
            <person name="Busse H.-J."/>
        </authorList>
    </citation>
    <scope>NUCLEOTIDE SEQUENCE [LARGE SCALE GENOMIC DNA]</scope>
    <source>
        <strain evidence="8 9">812CH</strain>
    </source>
</reference>
<keyword evidence="2" id="KW-1003">Cell membrane</keyword>
<comment type="subcellular location">
    <subcellularLocation>
        <location evidence="1">Cell membrane</location>
        <topology evidence="1">Single-pass membrane protein</topology>
    </subcellularLocation>
</comment>
<evidence type="ECO:0000256" key="2">
    <source>
        <dbReference type="ARBA" id="ARBA00022475"/>
    </source>
</evidence>
<feature type="transmembrane region" description="Helical" evidence="6">
    <location>
        <begin position="36"/>
        <end position="61"/>
    </location>
</feature>
<evidence type="ECO:0000256" key="4">
    <source>
        <dbReference type="ARBA" id="ARBA00022989"/>
    </source>
</evidence>
<dbReference type="InterPro" id="IPR052027">
    <property type="entry name" value="PspC"/>
</dbReference>
<dbReference type="KEGG" id="cpso:CPPEL_06980"/>
<evidence type="ECO:0000256" key="6">
    <source>
        <dbReference type="SAM" id="Phobius"/>
    </source>
</evidence>
<keyword evidence="9" id="KW-1185">Reference proteome</keyword>
<dbReference type="GO" id="GO:0003677">
    <property type="term" value="F:DNA binding"/>
    <property type="evidence" value="ECO:0007669"/>
    <property type="project" value="UniProtKB-KW"/>
</dbReference>
<evidence type="ECO:0000313" key="8">
    <source>
        <dbReference type="EMBL" id="AZA09506.1"/>
    </source>
</evidence>
<dbReference type="AlphaFoldDB" id="A0A3G6IV55"/>
<evidence type="ECO:0000256" key="5">
    <source>
        <dbReference type="ARBA" id="ARBA00023136"/>
    </source>
</evidence>
<dbReference type="PANTHER" id="PTHR33885">
    <property type="entry name" value="PHAGE SHOCK PROTEIN C"/>
    <property type="match status" value="1"/>
</dbReference>
<keyword evidence="3 6" id="KW-0812">Transmembrane</keyword>
<evidence type="ECO:0000256" key="3">
    <source>
        <dbReference type="ARBA" id="ARBA00022692"/>
    </source>
</evidence>
<evidence type="ECO:0000256" key="1">
    <source>
        <dbReference type="ARBA" id="ARBA00004162"/>
    </source>
</evidence>
<dbReference type="InterPro" id="IPR007168">
    <property type="entry name" value="Phageshock_PspC_N"/>
</dbReference>
<dbReference type="EMBL" id="CP033898">
    <property type="protein sequence ID" value="AZA09506.1"/>
    <property type="molecule type" value="Genomic_DNA"/>
</dbReference>
<protein>
    <submittedName>
        <fullName evidence="8">DNA-binding transcriptional activator PspC</fullName>
    </submittedName>
</protein>
<dbReference type="Pfam" id="PF04024">
    <property type="entry name" value="PspC"/>
    <property type="match status" value="1"/>
</dbReference>
<sequence length="66" mass="7378">MAEPFWQRKLYRSTDHKLIGGVLGGVSETYGIDVTLLRVLTVVSIILPGPQVLAYLVAWLIMPKRP</sequence>
<evidence type="ECO:0000313" key="9">
    <source>
        <dbReference type="Proteomes" id="UP000271426"/>
    </source>
</evidence>
<keyword evidence="8" id="KW-0238">DNA-binding</keyword>
<proteinExistence type="predicted"/>
<keyword evidence="5 6" id="KW-0472">Membrane</keyword>
<gene>
    <name evidence="8" type="ORF">CPPEL_06980</name>
</gene>
<feature type="domain" description="Phage shock protein PspC N-terminal" evidence="7">
    <location>
        <begin position="8"/>
        <end position="64"/>
    </location>
</feature>
<keyword evidence="4 6" id="KW-1133">Transmembrane helix</keyword>
<organism evidence="8 9">
    <name type="scientific">Corynebacterium pseudopelargi</name>
    <dbReference type="NCBI Taxonomy" id="2080757"/>
    <lineage>
        <taxon>Bacteria</taxon>
        <taxon>Bacillati</taxon>
        <taxon>Actinomycetota</taxon>
        <taxon>Actinomycetes</taxon>
        <taxon>Mycobacteriales</taxon>
        <taxon>Corynebacteriaceae</taxon>
        <taxon>Corynebacterium</taxon>
    </lineage>
</organism>
<accession>A0A3G6IV55</accession>
<dbReference type="GO" id="GO:0005886">
    <property type="term" value="C:plasma membrane"/>
    <property type="evidence" value="ECO:0007669"/>
    <property type="project" value="UniProtKB-SubCell"/>
</dbReference>
<dbReference type="Proteomes" id="UP000271426">
    <property type="component" value="Chromosome"/>
</dbReference>
<dbReference type="RefSeq" id="WP_123960424.1">
    <property type="nucleotide sequence ID" value="NZ_CP033898.1"/>
</dbReference>
<dbReference type="OrthoDB" id="7359894at2"/>
<evidence type="ECO:0000259" key="7">
    <source>
        <dbReference type="Pfam" id="PF04024"/>
    </source>
</evidence>
<dbReference type="PANTHER" id="PTHR33885:SF3">
    <property type="entry name" value="PHAGE SHOCK PROTEIN C"/>
    <property type="match status" value="1"/>
</dbReference>
<name>A0A3G6IV55_9CORY</name>